<name>B6JZA7_SCHJY</name>
<feature type="compositionally biased region" description="Low complexity" evidence="1">
    <location>
        <begin position="213"/>
        <end position="228"/>
    </location>
</feature>
<dbReference type="OMA" id="ELENEYC"/>
<gene>
    <name evidence="4" type="primary">cue2</name>
    <name evidence="3" type="ORF">SJAG_01936</name>
</gene>
<dbReference type="PANTHER" id="PTHR46535:SF1">
    <property type="entry name" value="NEDD4-BINDING PROTEIN 2"/>
    <property type="match status" value="1"/>
</dbReference>
<dbReference type="GO" id="GO:0043130">
    <property type="term" value="F:ubiquitin binding"/>
    <property type="evidence" value="ECO:0007669"/>
    <property type="project" value="InterPro"/>
</dbReference>
<dbReference type="InterPro" id="IPR013899">
    <property type="entry name" value="DUF1771"/>
</dbReference>
<evidence type="ECO:0000313" key="5">
    <source>
        <dbReference type="Proteomes" id="UP000001744"/>
    </source>
</evidence>
<accession>B6JZA7</accession>
<dbReference type="SMART" id="SM01162">
    <property type="entry name" value="DUF1771"/>
    <property type="match status" value="1"/>
</dbReference>
<evidence type="ECO:0000313" key="4">
    <source>
        <dbReference type="JaponicusDB" id="SJAG_01936"/>
    </source>
</evidence>
<reference evidence="3 5" key="1">
    <citation type="journal article" date="2011" name="Science">
        <title>Comparative functional genomics of the fission yeasts.</title>
        <authorList>
            <person name="Rhind N."/>
            <person name="Chen Z."/>
            <person name="Yassour M."/>
            <person name="Thompson D.A."/>
            <person name="Haas B.J."/>
            <person name="Habib N."/>
            <person name="Wapinski I."/>
            <person name="Roy S."/>
            <person name="Lin M.F."/>
            <person name="Heiman D.I."/>
            <person name="Young S.K."/>
            <person name="Furuya K."/>
            <person name="Guo Y."/>
            <person name="Pidoux A."/>
            <person name="Chen H.M."/>
            <person name="Robbertse B."/>
            <person name="Goldberg J.M."/>
            <person name="Aoki K."/>
            <person name="Bayne E.H."/>
            <person name="Berlin A.M."/>
            <person name="Desjardins C.A."/>
            <person name="Dobbs E."/>
            <person name="Dukaj L."/>
            <person name="Fan L."/>
            <person name="FitzGerald M.G."/>
            <person name="French C."/>
            <person name="Gujja S."/>
            <person name="Hansen K."/>
            <person name="Keifenheim D."/>
            <person name="Levin J.Z."/>
            <person name="Mosher R.A."/>
            <person name="Mueller C.A."/>
            <person name="Pfiffner J."/>
            <person name="Priest M."/>
            <person name="Russ C."/>
            <person name="Smialowska A."/>
            <person name="Swoboda P."/>
            <person name="Sykes S.M."/>
            <person name="Vaughn M."/>
            <person name="Vengrova S."/>
            <person name="Yoder R."/>
            <person name="Zeng Q."/>
            <person name="Allshire R."/>
            <person name="Baulcombe D."/>
            <person name="Birren B.W."/>
            <person name="Brown W."/>
            <person name="Ekwall K."/>
            <person name="Kellis M."/>
            <person name="Leatherwood J."/>
            <person name="Levin H."/>
            <person name="Margalit H."/>
            <person name="Martienssen R."/>
            <person name="Nieduszynski C.A."/>
            <person name="Spatafora J.W."/>
            <person name="Friedman N."/>
            <person name="Dalgaard J.Z."/>
            <person name="Baumann P."/>
            <person name="Niki H."/>
            <person name="Regev A."/>
            <person name="Nusbaum C."/>
        </authorList>
    </citation>
    <scope>NUCLEOTIDE SEQUENCE [LARGE SCALE GENOMIC DNA]</scope>
    <source>
        <strain evidence="5">yFS275 / FY16936</strain>
    </source>
</reference>
<dbReference type="InterPro" id="IPR003892">
    <property type="entry name" value="CUE"/>
</dbReference>
<dbReference type="InterPro" id="IPR036063">
    <property type="entry name" value="Smr_dom_sf"/>
</dbReference>
<feature type="domain" description="Smr" evidence="2">
    <location>
        <begin position="444"/>
        <end position="528"/>
    </location>
</feature>
<dbReference type="STRING" id="402676.B6JZA7"/>
<sequence>MTVELRNWKNEYEDHYSKYLDPSLVLAIVNDTDDRNLAKETLDVLKNESHYDTKLHENALRLETLFLDEIDEYEREFQNIELSSDTPSSQLTEERELEERYLAELSSEQNGPDVEIDGQAYVFVRSMFPQIDPIHVKFILRKTKNDTEACCEELLSFDLLKNSDIANATDAIFVSTVPRNTRSGKRKNKRSETRKREKKQLLELLESEVQDGATATTSATSPTANSSSESHWDKSNATAHLVSKTLNVPTSRVLSTFHANSSSFPRAIMTLLETHPLSKSNVGTASSDEAIALSQKTKLPVDLCSRLLQCSTSPFGAQLLAGMLAEYRSIQVRQQFANEANQKAAVAKDSTNYKASAGASETETSLQARLSPEECLQMADEYRARRNEAYRNASRAYREGKSQHLFGGAATYYSEQGREYNEKAEKWHSYALKKISDCAEPYFLDLHGVTVPDAKVIVREALAGWWAREAGHSFDTIRPYTIVTGIGKHSGDYGARLLPSVVRLLKNDKWKFEVRHGEITVYYVNKHA</sequence>
<dbReference type="Pfam" id="PF08590">
    <property type="entry name" value="DUF1771"/>
    <property type="match status" value="1"/>
</dbReference>
<evidence type="ECO:0000256" key="1">
    <source>
        <dbReference type="SAM" id="MobiDB-lite"/>
    </source>
</evidence>
<keyword evidence="5" id="KW-1185">Reference proteome</keyword>
<dbReference type="CDD" id="cd14279">
    <property type="entry name" value="CUE"/>
    <property type="match status" value="1"/>
</dbReference>
<dbReference type="SMART" id="SM00463">
    <property type="entry name" value="SMR"/>
    <property type="match status" value="1"/>
</dbReference>
<protein>
    <submittedName>
        <fullName evidence="3">SMR domain-containing protein</fullName>
    </submittedName>
</protein>
<dbReference type="InterPro" id="IPR052772">
    <property type="entry name" value="Endo/PolyKinase_Domain-Protein"/>
</dbReference>
<evidence type="ECO:0000313" key="3">
    <source>
        <dbReference type="EMBL" id="EEB06875.2"/>
    </source>
</evidence>
<evidence type="ECO:0000259" key="2">
    <source>
        <dbReference type="PROSITE" id="PS50828"/>
    </source>
</evidence>
<dbReference type="eggNOG" id="KOG2401">
    <property type="taxonomic scope" value="Eukaryota"/>
</dbReference>
<dbReference type="RefSeq" id="XP_002173168.2">
    <property type="nucleotide sequence ID" value="XM_002173132.2"/>
</dbReference>
<dbReference type="GO" id="GO:0004519">
    <property type="term" value="F:endonuclease activity"/>
    <property type="evidence" value="ECO:0000318"/>
    <property type="project" value="GO_Central"/>
</dbReference>
<dbReference type="HOGENOM" id="CLU_543104_0_0_1"/>
<dbReference type="InterPro" id="IPR002625">
    <property type="entry name" value="Smr_dom"/>
</dbReference>
<dbReference type="JaponicusDB" id="SJAG_01936">
    <property type="gene designation" value="cue2"/>
</dbReference>
<proteinExistence type="predicted"/>
<feature type="region of interest" description="Disordered" evidence="1">
    <location>
        <begin position="211"/>
        <end position="234"/>
    </location>
</feature>
<dbReference type="Gene3D" id="3.30.1370.110">
    <property type="match status" value="1"/>
</dbReference>
<dbReference type="GeneID" id="7049931"/>
<dbReference type="Proteomes" id="UP000001744">
    <property type="component" value="Unassembled WGS sequence"/>
</dbReference>
<organism evidence="3 5">
    <name type="scientific">Schizosaccharomyces japonicus (strain yFS275 / FY16936)</name>
    <name type="common">Fission yeast</name>
    <dbReference type="NCBI Taxonomy" id="402676"/>
    <lineage>
        <taxon>Eukaryota</taxon>
        <taxon>Fungi</taxon>
        <taxon>Dikarya</taxon>
        <taxon>Ascomycota</taxon>
        <taxon>Taphrinomycotina</taxon>
        <taxon>Schizosaccharomycetes</taxon>
        <taxon>Schizosaccharomycetales</taxon>
        <taxon>Schizosaccharomycetaceae</taxon>
        <taxon>Schizosaccharomyces</taxon>
    </lineage>
</organism>
<dbReference type="PANTHER" id="PTHR46535">
    <property type="entry name" value="NEDD4-BINDING PROTEIN 2"/>
    <property type="match status" value="1"/>
</dbReference>
<dbReference type="AlphaFoldDB" id="B6JZA7"/>
<dbReference type="OrthoDB" id="443981at2759"/>
<dbReference type="VEuPathDB" id="FungiDB:SJAG_01936"/>
<dbReference type="EMBL" id="KE651168">
    <property type="protein sequence ID" value="EEB06875.2"/>
    <property type="molecule type" value="Genomic_DNA"/>
</dbReference>
<dbReference type="PROSITE" id="PS50828">
    <property type="entry name" value="SMR"/>
    <property type="match status" value="1"/>
</dbReference>
<dbReference type="SUPFAM" id="SSF160443">
    <property type="entry name" value="SMR domain-like"/>
    <property type="match status" value="1"/>
</dbReference>
<dbReference type="Pfam" id="PF02845">
    <property type="entry name" value="CUE"/>
    <property type="match status" value="1"/>
</dbReference>